<keyword evidence="3" id="KW-1185">Reference proteome</keyword>
<evidence type="ECO:0000313" key="2">
    <source>
        <dbReference type="EMBL" id="KAG2424916.1"/>
    </source>
</evidence>
<dbReference type="Proteomes" id="UP000650467">
    <property type="component" value="Unassembled WGS sequence"/>
</dbReference>
<feature type="region of interest" description="Disordered" evidence="1">
    <location>
        <begin position="96"/>
        <end position="144"/>
    </location>
</feature>
<organism evidence="2 3">
    <name type="scientific">Chlamydomonas incerta</name>
    <dbReference type="NCBI Taxonomy" id="51695"/>
    <lineage>
        <taxon>Eukaryota</taxon>
        <taxon>Viridiplantae</taxon>
        <taxon>Chlorophyta</taxon>
        <taxon>core chlorophytes</taxon>
        <taxon>Chlorophyceae</taxon>
        <taxon>CS clade</taxon>
        <taxon>Chlamydomonadales</taxon>
        <taxon>Chlamydomonadaceae</taxon>
        <taxon>Chlamydomonas</taxon>
    </lineage>
</organism>
<proteinExistence type="predicted"/>
<feature type="compositionally biased region" description="Acidic residues" evidence="1">
    <location>
        <begin position="98"/>
        <end position="144"/>
    </location>
</feature>
<gene>
    <name evidence="2" type="ORF">HXX76_014074</name>
</gene>
<evidence type="ECO:0000313" key="3">
    <source>
        <dbReference type="Proteomes" id="UP000650467"/>
    </source>
</evidence>
<comment type="caution">
    <text evidence="2">The sequence shown here is derived from an EMBL/GenBank/DDBJ whole genome shotgun (WGS) entry which is preliminary data.</text>
</comment>
<sequence>MSITRKHTRNCAPTTYVRHPCGMFEYDDIEKLEDGEFYPEARLTMSLGQVLRKGRVVDVRIIYDTWQVEISTEGNTAIKHVLPIGTPDLRCCERVMVEAEESDGEGEESEEEEEAYSTDGDTIEDDDDESDEEGQLSSEEEEGI</sequence>
<reference evidence="2" key="1">
    <citation type="journal article" date="2020" name="bioRxiv">
        <title>Comparative genomics of Chlamydomonas.</title>
        <authorList>
            <person name="Craig R.J."/>
            <person name="Hasan A.R."/>
            <person name="Ness R.W."/>
            <person name="Keightley P.D."/>
        </authorList>
    </citation>
    <scope>NUCLEOTIDE SEQUENCE</scope>
    <source>
        <strain evidence="2">SAG 7.73</strain>
    </source>
</reference>
<dbReference type="EMBL" id="JAEHOC010000060">
    <property type="protein sequence ID" value="KAG2424916.1"/>
    <property type="molecule type" value="Genomic_DNA"/>
</dbReference>
<name>A0A835VTN8_CHLIN</name>
<evidence type="ECO:0000256" key="1">
    <source>
        <dbReference type="SAM" id="MobiDB-lite"/>
    </source>
</evidence>
<protein>
    <submittedName>
        <fullName evidence="2">Uncharacterized protein</fullName>
    </submittedName>
</protein>
<dbReference type="AlphaFoldDB" id="A0A835VTN8"/>
<accession>A0A835VTN8</accession>